<proteinExistence type="predicted"/>
<evidence type="ECO:0000313" key="1">
    <source>
        <dbReference type="EMBL" id="CAJ2658044.1"/>
    </source>
</evidence>
<gene>
    <name evidence="1" type="ORF">MILVUS5_LOCUS24496</name>
</gene>
<organism evidence="1 2">
    <name type="scientific">Trifolium pratense</name>
    <name type="common">Red clover</name>
    <dbReference type="NCBI Taxonomy" id="57577"/>
    <lineage>
        <taxon>Eukaryota</taxon>
        <taxon>Viridiplantae</taxon>
        <taxon>Streptophyta</taxon>
        <taxon>Embryophyta</taxon>
        <taxon>Tracheophyta</taxon>
        <taxon>Spermatophyta</taxon>
        <taxon>Magnoliopsida</taxon>
        <taxon>eudicotyledons</taxon>
        <taxon>Gunneridae</taxon>
        <taxon>Pentapetalae</taxon>
        <taxon>rosids</taxon>
        <taxon>fabids</taxon>
        <taxon>Fabales</taxon>
        <taxon>Fabaceae</taxon>
        <taxon>Papilionoideae</taxon>
        <taxon>50 kb inversion clade</taxon>
        <taxon>NPAAA clade</taxon>
        <taxon>Hologalegina</taxon>
        <taxon>IRL clade</taxon>
        <taxon>Trifolieae</taxon>
        <taxon>Trifolium</taxon>
    </lineage>
</organism>
<dbReference type="EMBL" id="CASHSV030000311">
    <property type="protein sequence ID" value="CAJ2658044.1"/>
    <property type="molecule type" value="Genomic_DNA"/>
</dbReference>
<name>A0ACB0KNZ6_TRIPR</name>
<accession>A0ACB0KNZ6</accession>
<comment type="caution">
    <text evidence="1">The sequence shown here is derived from an EMBL/GenBank/DDBJ whole genome shotgun (WGS) entry which is preliminary data.</text>
</comment>
<sequence>MHAEHATASGLMRAEPVTASGLMRAEPATASLSDTGLCVAECYVVGPGVAWTGSPGIPVEVVNATTATIAATTEHDSEVLRMHS</sequence>
<protein>
    <submittedName>
        <fullName evidence="1">Uncharacterized protein</fullName>
    </submittedName>
</protein>
<dbReference type="Proteomes" id="UP001177021">
    <property type="component" value="Unassembled WGS sequence"/>
</dbReference>
<keyword evidence="2" id="KW-1185">Reference proteome</keyword>
<evidence type="ECO:0000313" key="2">
    <source>
        <dbReference type="Proteomes" id="UP001177021"/>
    </source>
</evidence>
<reference evidence="1" key="1">
    <citation type="submission" date="2023-10" db="EMBL/GenBank/DDBJ databases">
        <authorList>
            <person name="Rodriguez Cubillos JULIANA M."/>
            <person name="De Vega J."/>
        </authorList>
    </citation>
    <scope>NUCLEOTIDE SEQUENCE</scope>
</reference>